<dbReference type="Pfam" id="PF00027">
    <property type="entry name" value="cNMP_binding"/>
    <property type="match status" value="1"/>
</dbReference>
<dbReference type="Proteomes" id="UP000184335">
    <property type="component" value="Unassembled WGS sequence"/>
</dbReference>
<dbReference type="GO" id="GO:0016301">
    <property type="term" value="F:kinase activity"/>
    <property type="evidence" value="ECO:0007669"/>
    <property type="project" value="UniProtKB-KW"/>
</dbReference>
<evidence type="ECO:0000259" key="1">
    <source>
        <dbReference type="PROSITE" id="PS50042"/>
    </source>
</evidence>
<protein>
    <submittedName>
        <fullName evidence="2">cAMP-binding domain of CRP or a regulatory subunit of cAMP-dependent protein kinases</fullName>
    </submittedName>
</protein>
<dbReference type="Gene3D" id="2.60.120.10">
    <property type="entry name" value="Jelly Rolls"/>
    <property type="match status" value="1"/>
</dbReference>
<name>A0A1M6G2U0_9FLAO</name>
<evidence type="ECO:0000313" key="2">
    <source>
        <dbReference type="EMBL" id="SHJ04222.1"/>
    </source>
</evidence>
<keyword evidence="2" id="KW-0808">Transferase</keyword>
<feature type="domain" description="Cyclic nucleotide-binding" evidence="1">
    <location>
        <begin position="6"/>
        <end position="117"/>
    </location>
</feature>
<accession>A0A1M6G2U0</accession>
<dbReference type="InterPro" id="IPR014710">
    <property type="entry name" value="RmlC-like_jellyroll"/>
</dbReference>
<keyword evidence="2" id="KW-0418">Kinase</keyword>
<dbReference type="InterPro" id="IPR000595">
    <property type="entry name" value="cNMP-bd_dom"/>
</dbReference>
<organism evidence="2 3">
    <name type="scientific">Cruoricaptor ignavus</name>
    <dbReference type="NCBI Taxonomy" id="1118202"/>
    <lineage>
        <taxon>Bacteria</taxon>
        <taxon>Pseudomonadati</taxon>
        <taxon>Bacteroidota</taxon>
        <taxon>Flavobacteriia</taxon>
        <taxon>Flavobacteriales</taxon>
        <taxon>Weeksellaceae</taxon>
        <taxon>Cruoricaptor</taxon>
    </lineage>
</organism>
<dbReference type="PROSITE" id="PS50042">
    <property type="entry name" value="CNMP_BINDING_3"/>
    <property type="match status" value="1"/>
</dbReference>
<dbReference type="SUPFAM" id="SSF51206">
    <property type="entry name" value="cAMP-binding domain-like"/>
    <property type="match status" value="1"/>
</dbReference>
<gene>
    <name evidence="2" type="ORF">SAMN05443429_10831</name>
</gene>
<dbReference type="InterPro" id="IPR018490">
    <property type="entry name" value="cNMP-bd_dom_sf"/>
</dbReference>
<sequence length="194" mass="22811">MNIEPLLKNISKHVILNDTEIELVSNFWREKKINRGEYILRNGETCKYDSYILNGAVKAFYIDSGRGTEKILFLGVEDWWASDIHSFSTNTKSIFNIQAIENTTLLQISQNSYDKMILEIPKLEKYFRKILESYLGTLQRRIVANNTLCAEKRYLEFIIQYPKLSERFPQYLIASYLNISPEMLSRIKNRLPLN</sequence>
<dbReference type="OrthoDB" id="1092431at2"/>
<proteinExistence type="predicted"/>
<dbReference type="STRING" id="1118202.SAMN05443429_10831"/>
<evidence type="ECO:0000313" key="3">
    <source>
        <dbReference type="Proteomes" id="UP000184335"/>
    </source>
</evidence>
<dbReference type="AlphaFoldDB" id="A0A1M6G2U0"/>
<dbReference type="RefSeq" id="WP_073180157.1">
    <property type="nucleotide sequence ID" value="NZ_CP171011.1"/>
</dbReference>
<dbReference type="CDD" id="cd00038">
    <property type="entry name" value="CAP_ED"/>
    <property type="match status" value="1"/>
</dbReference>
<keyword evidence="3" id="KW-1185">Reference proteome</keyword>
<reference evidence="2 3" key="1">
    <citation type="submission" date="2016-11" db="EMBL/GenBank/DDBJ databases">
        <authorList>
            <person name="Jaros S."/>
            <person name="Januszkiewicz K."/>
            <person name="Wedrychowicz H."/>
        </authorList>
    </citation>
    <scope>NUCLEOTIDE SEQUENCE [LARGE SCALE GENOMIC DNA]</scope>
    <source>
        <strain evidence="2 3">DSM 25479</strain>
    </source>
</reference>
<dbReference type="EMBL" id="FQYI01000008">
    <property type="protein sequence ID" value="SHJ04222.1"/>
    <property type="molecule type" value="Genomic_DNA"/>
</dbReference>